<dbReference type="EMBL" id="JBHRTP010000005">
    <property type="protein sequence ID" value="MFC3106701.1"/>
    <property type="molecule type" value="Genomic_DNA"/>
</dbReference>
<name>A0ABV7EXP9_9BURK</name>
<comment type="caution">
    <text evidence="1">The sequence shown here is derived from an EMBL/GenBank/DDBJ whole genome shotgun (WGS) entry which is preliminary data.</text>
</comment>
<gene>
    <name evidence="1" type="ORF">ACFOFO_01780</name>
</gene>
<protein>
    <submittedName>
        <fullName evidence="1">Uncharacterized protein</fullName>
    </submittedName>
</protein>
<evidence type="ECO:0000313" key="1">
    <source>
        <dbReference type="EMBL" id="MFC3106701.1"/>
    </source>
</evidence>
<accession>A0ABV7EXP9</accession>
<organism evidence="1 2">
    <name type="scientific">Undibacterium arcticum</name>
    <dbReference type="NCBI Taxonomy" id="1762892"/>
    <lineage>
        <taxon>Bacteria</taxon>
        <taxon>Pseudomonadati</taxon>
        <taxon>Pseudomonadota</taxon>
        <taxon>Betaproteobacteria</taxon>
        <taxon>Burkholderiales</taxon>
        <taxon>Oxalobacteraceae</taxon>
        <taxon>Undibacterium</taxon>
    </lineage>
</organism>
<dbReference type="RefSeq" id="WP_390329081.1">
    <property type="nucleotide sequence ID" value="NZ_JBHRTP010000005.1"/>
</dbReference>
<sequence>MSKLQQSLIVKQDEVTRLNQEGARLVGELSHAQKALYDQQSHSRHIEQKLEALQAVEQHRKTWNKEISDVGNCRK</sequence>
<proteinExistence type="predicted"/>
<evidence type="ECO:0000313" key="2">
    <source>
        <dbReference type="Proteomes" id="UP001595530"/>
    </source>
</evidence>
<dbReference type="Proteomes" id="UP001595530">
    <property type="component" value="Unassembled WGS sequence"/>
</dbReference>
<keyword evidence="2" id="KW-1185">Reference proteome</keyword>
<reference evidence="2" key="1">
    <citation type="journal article" date="2019" name="Int. J. Syst. Evol. Microbiol.">
        <title>The Global Catalogue of Microorganisms (GCM) 10K type strain sequencing project: providing services to taxonomists for standard genome sequencing and annotation.</title>
        <authorList>
            <consortium name="The Broad Institute Genomics Platform"/>
            <consortium name="The Broad Institute Genome Sequencing Center for Infectious Disease"/>
            <person name="Wu L."/>
            <person name="Ma J."/>
        </authorList>
    </citation>
    <scope>NUCLEOTIDE SEQUENCE [LARGE SCALE GENOMIC DNA]</scope>
    <source>
        <strain evidence="2">KCTC 42986</strain>
    </source>
</reference>